<evidence type="ECO:0008006" key="3">
    <source>
        <dbReference type="Google" id="ProtNLM"/>
    </source>
</evidence>
<evidence type="ECO:0000313" key="1">
    <source>
        <dbReference type="EMBL" id="KGT73013.1"/>
    </source>
</evidence>
<sequence length="67" mass="8057">MRRTLTPNSKLPDRYRVSDETIRRWKADPLLRFPKPAAVINNRAYFDDDELQAWEEHRLYSQPPVDT</sequence>
<reference evidence="1 2" key="1">
    <citation type="submission" date="2014-09" db="EMBL/GenBank/DDBJ databases">
        <title>Draft genome of Bradyrhizobium japonicum Is-34.</title>
        <authorList>
            <person name="Tsurumaru H."/>
            <person name="Yamakawa T."/>
            <person name="Hashimoto S."/>
            <person name="Okizaki K."/>
            <person name="Kanesaki Y."/>
            <person name="Yoshikawa H."/>
            <person name="Yajima S."/>
        </authorList>
    </citation>
    <scope>NUCLEOTIDE SEQUENCE [LARGE SCALE GENOMIC DNA]</scope>
    <source>
        <strain evidence="1 2">Is-34</strain>
    </source>
</reference>
<organism evidence="1 2">
    <name type="scientific">Bradyrhizobium japonicum</name>
    <dbReference type="NCBI Taxonomy" id="375"/>
    <lineage>
        <taxon>Bacteria</taxon>
        <taxon>Pseudomonadati</taxon>
        <taxon>Pseudomonadota</taxon>
        <taxon>Alphaproteobacteria</taxon>
        <taxon>Hyphomicrobiales</taxon>
        <taxon>Nitrobacteraceae</taxon>
        <taxon>Bradyrhizobium</taxon>
    </lineage>
</organism>
<dbReference type="Proteomes" id="UP000030377">
    <property type="component" value="Unassembled WGS sequence"/>
</dbReference>
<dbReference type="EMBL" id="JRPN01000078">
    <property type="protein sequence ID" value="KGT73013.1"/>
    <property type="molecule type" value="Genomic_DNA"/>
</dbReference>
<dbReference type="AlphaFoldDB" id="A0A0A3YH83"/>
<accession>A0A0A3YH83</accession>
<comment type="caution">
    <text evidence="1">The sequence shown here is derived from an EMBL/GenBank/DDBJ whole genome shotgun (WGS) entry which is preliminary data.</text>
</comment>
<protein>
    <recommendedName>
        <fullName evidence="3">DNA-binding protein</fullName>
    </recommendedName>
</protein>
<evidence type="ECO:0000313" key="2">
    <source>
        <dbReference type="Proteomes" id="UP000030377"/>
    </source>
</evidence>
<name>A0A0A3YH83_BRAJP</name>
<gene>
    <name evidence="1" type="ORF">MA20_46875</name>
</gene>
<dbReference type="RefSeq" id="WP_041960911.1">
    <property type="nucleotide sequence ID" value="NZ_CP081350.1"/>
</dbReference>
<proteinExistence type="predicted"/>